<sequence length="359" mass="39133">MLEIRNIVKSFDGHRVLDDLSLEIRQGEIFTLLGASGCGKTTLLRILAGLETPDQGRLYFRGQPWVDTANDIFLAPQKRGVGLVFQSYAVWPHLNVFDNVAYPLRNQKVPRPHIRARVLSILESVGLAGYAERATHQLSGGQQQRVAMARALVGDPALLLLDEPFSNLDVGLRKQLRQELKNLQKRLGLTVVLVTHDQDDAFALSDRIAVLKAGRVEQIGGAEDIYDRPATSFVQGFVGRGTQLLGRLFGSGDQALVGRGIVALAEPLKHPVDSPLTLWVRPDAVTLETAGRAASTGLSGQVSHSIFAGDRYETYVQLDDGQPLMAYQLRDQISAPGTRVDVIFSSNPPASLLANQVSS</sequence>
<name>A0A2L1J5Q5_9PSED</name>
<dbReference type="GO" id="GO:0022857">
    <property type="term" value="F:transmembrane transporter activity"/>
    <property type="evidence" value="ECO:0007669"/>
    <property type="project" value="InterPro"/>
</dbReference>
<dbReference type="PROSITE" id="PS00211">
    <property type="entry name" value="ABC_TRANSPORTER_1"/>
    <property type="match status" value="1"/>
</dbReference>
<dbReference type="GO" id="GO:0005524">
    <property type="term" value="F:ATP binding"/>
    <property type="evidence" value="ECO:0007669"/>
    <property type="project" value="UniProtKB-KW"/>
</dbReference>
<dbReference type="SUPFAM" id="SSF50331">
    <property type="entry name" value="MOP-like"/>
    <property type="match status" value="1"/>
</dbReference>
<dbReference type="InterPro" id="IPR003439">
    <property type="entry name" value="ABC_transporter-like_ATP-bd"/>
</dbReference>
<proteinExistence type="predicted"/>
<dbReference type="InterPro" id="IPR017871">
    <property type="entry name" value="ABC_transporter-like_CS"/>
</dbReference>
<dbReference type="FunFam" id="3.40.50.300:FF:000425">
    <property type="entry name" value="Probable ABC transporter, ATP-binding subunit"/>
    <property type="match status" value="1"/>
</dbReference>
<keyword evidence="2" id="KW-0547">Nucleotide-binding</keyword>
<dbReference type="Pfam" id="PF08402">
    <property type="entry name" value="TOBE_2"/>
    <property type="match status" value="1"/>
</dbReference>
<evidence type="ECO:0000313" key="5">
    <source>
        <dbReference type="EMBL" id="AVE03798.1"/>
    </source>
</evidence>
<keyword evidence="3 5" id="KW-0067">ATP-binding</keyword>
<dbReference type="InterPro" id="IPR003593">
    <property type="entry name" value="AAA+_ATPase"/>
</dbReference>
<dbReference type="Gene3D" id="3.40.50.300">
    <property type="entry name" value="P-loop containing nucleotide triphosphate hydrolases"/>
    <property type="match status" value="1"/>
</dbReference>
<keyword evidence="1" id="KW-0813">Transport</keyword>
<accession>A0A2L1J5Q5</accession>
<dbReference type="InterPro" id="IPR027417">
    <property type="entry name" value="P-loop_NTPase"/>
</dbReference>
<evidence type="ECO:0000256" key="1">
    <source>
        <dbReference type="ARBA" id="ARBA00022448"/>
    </source>
</evidence>
<dbReference type="GO" id="GO:0043190">
    <property type="term" value="C:ATP-binding cassette (ABC) transporter complex"/>
    <property type="evidence" value="ECO:0007669"/>
    <property type="project" value="InterPro"/>
</dbReference>
<reference evidence="5 6" key="1">
    <citation type="submission" date="2017-12" db="EMBL/GenBank/DDBJ databases">
        <title>Genome sequence of Pseudomonas palleroniana MAB3.</title>
        <authorList>
            <person name="Nascimento F.X."/>
        </authorList>
    </citation>
    <scope>NUCLEOTIDE SEQUENCE [LARGE SCALE GENOMIC DNA]</scope>
    <source>
        <strain evidence="5 6">MAB3</strain>
    </source>
</reference>
<evidence type="ECO:0000256" key="2">
    <source>
        <dbReference type="ARBA" id="ARBA00022741"/>
    </source>
</evidence>
<dbReference type="PROSITE" id="PS50893">
    <property type="entry name" value="ABC_TRANSPORTER_2"/>
    <property type="match status" value="1"/>
</dbReference>
<dbReference type="AlphaFoldDB" id="A0A2L1J5Q5"/>
<evidence type="ECO:0000313" key="6">
    <source>
        <dbReference type="Proteomes" id="UP000237830"/>
    </source>
</evidence>
<gene>
    <name evidence="5" type="ORF">CYL20_04280</name>
</gene>
<dbReference type="InterPro" id="IPR050093">
    <property type="entry name" value="ABC_SmlMolc_Importer"/>
</dbReference>
<dbReference type="PANTHER" id="PTHR42781:SF4">
    <property type="entry name" value="SPERMIDINE_PUTRESCINE IMPORT ATP-BINDING PROTEIN POTA"/>
    <property type="match status" value="1"/>
</dbReference>
<dbReference type="EMBL" id="CP025494">
    <property type="protein sequence ID" value="AVE03798.1"/>
    <property type="molecule type" value="Genomic_DNA"/>
</dbReference>
<dbReference type="SMART" id="SM00382">
    <property type="entry name" value="AAA"/>
    <property type="match status" value="1"/>
</dbReference>
<dbReference type="GO" id="GO:0015697">
    <property type="term" value="P:quaternary ammonium group transport"/>
    <property type="evidence" value="ECO:0007669"/>
    <property type="project" value="UniProtKB-ARBA"/>
</dbReference>
<protein>
    <submittedName>
        <fullName evidence="5">ABC transporter ATP-binding protein</fullName>
    </submittedName>
</protein>
<evidence type="ECO:0000256" key="3">
    <source>
        <dbReference type="ARBA" id="ARBA00022840"/>
    </source>
</evidence>
<dbReference type="Pfam" id="PF00005">
    <property type="entry name" value="ABC_tran"/>
    <property type="match status" value="1"/>
</dbReference>
<dbReference type="InterPro" id="IPR013611">
    <property type="entry name" value="Transp-assoc_OB_typ2"/>
</dbReference>
<dbReference type="GO" id="GO:0016887">
    <property type="term" value="F:ATP hydrolysis activity"/>
    <property type="evidence" value="ECO:0007669"/>
    <property type="project" value="InterPro"/>
</dbReference>
<evidence type="ECO:0000259" key="4">
    <source>
        <dbReference type="PROSITE" id="PS50893"/>
    </source>
</evidence>
<dbReference type="PANTHER" id="PTHR42781">
    <property type="entry name" value="SPERMIDINE/PUTRESCINE IMPORT ATP-BINDING PROTEIN POTA"/>
    <property type="match status" value="1"/>
</dbReference>
<dbReference type="InterPro" id="IPR008995">
    <property type="entry name" value="Mo/tungstate-bd_C_term_dom"/>
</dbReference>
<dbReference type="SUPFAM" id="SSF52540">
    <property type="entry name" value="P-loop containing nucleoside triphosphate hydrolases"/>
    <property type="match status" value="1"/>
</dbReference>
<feature type="domain" description="ABC transporter" evidence="4">
    <location>
        <begin position="2"/>
        <end position="238"/>
    </location>
</feature>
<organism evidence="5 6">
    <name type="scientific">Pseudomonas palleroniana</name>
    <dbReference type="NCBI Taxonomy" id="191390"/>
    <lineage>
        <taxon>Bacteria</taxon>
        <taxon>Pseudomonadati</taxon>
        <taxon>Pseudomonadota</taxon>
        <taxon>Gammaproteobacteria</taxon>
        <taxon>Pseudomonadales</taxon>
        <taxon>Pseudomonadaceae</taxon>
        <taxon>Pseudomonas</taxon>
    </lineage>
</organism>
<dbReference type="RefSeq" id="WP_104993722.1">
    <property type="nucleotide sequence ID" value="NZ_CP025494.1"/>
</dbReference>
<dbReference type="Proteomes" id="UP000237830">
    <property type="component" value="Chromosome"/>
</dbReference>